<feature type="domain" description="Polymerase beta nucleotidyltransferase" evidence="1">
    <location>
        <begin position="26"/>
        <end position="109"/>
    </location>
</feature>
<keyword evidence="3" id="KW-1185">Reference proteome</keyword>
<accession>A0A7X2MZI6</accession>
<evidence type="ECO:0000313" key="2">
    <source>
        <dbReference type="EMBL" id="MSR91939.1"/>
    </source>
</evidence>
<dbReference type="PANTHER" id="PTHR33933:SF1">
    <property type="entry name" value="PROTEIN ADENYLYLTRANSFERASE MNTA-RELATED"/>
    <property type="match status" value="1"/>
</dbReference>
<dbReference type="InterPro" id="IPR041633">
    <property type="entry name" value="Polbeta"/>
</dbReference>
<dbReference type="GO" id="GO:0016740">
    <property type="term" value="F:transferase activity"/>
    <property type="evidence" value="ECO:0007669"/>
    <property type="project" value="UniProtKB-KW"/>
</dbReference>
<dbReference type="Pfam" id="PF18765">
    <property type="entry name" value="Polbeta"/>
    <property type="match status" value="1"/>
</dbReference>
<dbReference type="CDD" id="cd05403">
    <property type="entry name" value="NT_KNTase_like"/>
    <property type="match status" value="1"/>
</dbReference>
<keyword evidence="2" id="KW-0808">Transferase</keyword>
<evidence type="ECO:0000259" key="1">
    <source>
        <dbReference type="Pfam" id="PF18765"/>
    </source>
</evidence>
<protein>
    <submittedName>
        <fullName evidence="2">Nucleotidyltransferase domain-containing protein</fullName>
    </submittedName>
</protein>
<dbReference type="InterPro" id="IPR052548">
    <property type="entry name" value="Type_VII_TA_antitoxin"/>
</dbReference>
<reference evidence="2 3" key="1">
    <citation type="submission" date="2019-08" db="EMBL/GenBank/DDBJ databases">
        <title>In-depth cultivation of the pig gut microbiome towards novel bacterial diversity and tailored functional studies.</title>
        <authorList>
            <person name="Wylensek D."/>
            <person name="Hitch T.C.A."/>
            <person name="Clavel T."/>
        </authorList>
    </citation>
    <scope>NUCLEOTIDE SEQUENCE [LARGE SCALE GENOMIC DNA]</scope>
    <source>
        <strain evidence="2 3">WCA-383-APC-5B</strain>
    </source>
</reference>
<dbReference type="EMBL" id="VULX01000018">
    <property type="protein sequence ID" value="MSR91939.1"/>
    <property type="molecule type" value="Genomic_DNA"/>
</dbReference>
<sequence length="110" mass="12277">MIGGSIVLDKKKLSKMTEISEVVLTQIEELALKYNIKKVILFGSRARGDYKKRSDIDLAVIGGDVPEFTLAVDEETTTLLMYDIVDLGRAVQSELLESINRDGVVLYEKI</sequence>
<dbReference type="AlphaFoldDB" id="A0A7X2MZI6"/>
<dbReference type="Proteomes" id="UP000460287">
    <property type="component" value="Unassembled WGS sequence"/>
</dbReference>
<dbReference type="SUPFAM" id="SSF81301">
    <property type="entry name" value="Nucleotidyltransferase"/>
    <property type="match status" value="1"/>
</dbReference>
<proteinExistence type="predicted"/>
<comment type="caution">
    <text evidence="2">The sequence shown here is derived from an EMBL/GenBank/DDBJ whole genome shotgun (WGS) entry which is preliminary data.</text>
</comment>
<evidence type="ECO:0000313" key="3">
    <source>
        <dbReference type="Proteomes" id="UP000460287"/>
    </source>
</evidence>
<dbReference type="Gene3D" id="3.30.460.10">
    <property type="entry name" value="Beta Polymerase, domain 2"/>
    <property type="match status" value="1"/>
</dbReference>
<organism evidence="2 3">
    <name type="scientific">Inconstantimicrobium porci</name>
    <dbReference type="NCBI Taxonomy" id="2652291"/>
    <lineage>
        <taxon>Bacteria</taxon>
        <taxon>Bacillati</taxon>
        <taxon>Bacillota</taxon>
        <taxon>Clostridia</taxon>
        <taxon>Eubacteriales</taxon>
        <taxon>Clostridiaceae</taxon>
        <taxon>Inconstantimicrobium</taxon>
    </lineage>
</organism>
<name>A0A7X2MZI6_9CLOT</name>
<dbReference type="InterPro" id="IPR043519">
    <property type="entry name" value="NT_sf"/>
</dbReference>
<dbReference type="PANTHER" id="PTHR33933">
    <property type="entry name" value="NUCLEOTIDYLTRANSFERASE"/>
    <property type="match status" value="1"/>
</dbReference>
<gene>
    <name evidence="2" type="ORF">FYJ33_11145</name>
</gene>